<dbReference type="Pfam" id="PF00687">
    <property type="entry name" value="Ribosomal_L1"/>
    <property type="match status" value="1"/>
</dbReference>
<gene>
    <name evidence="9 12" type="primary">rplA</name>
    <name evidence="12" type="ORF">GCM10011354_15900</name>
</gene>
<comment type="function">
    <text evidence="9">Binds directly to 23S rRNA. The L1 stalk is quite mobile in the ribosome, and is involved in E site tRNA release.</text>
</comment>
<dbReference type="InterPro" id="IPR002143">
    <property type="entry name" value="Ribosomal_uL1"/>
</dbReference>
<dbReference type="EMBL" id="BMHA01000005">
    <property type="protein sequence ID" value="GGI05800.1"/>
    <property type="molecule type" value="Genomic_DNA"/>
</dbReference>
<keyword evidence="9" id="KW-0820">tRNA-binding</keyword>
<keyword evidence="4 9" id="KW-0810">Translation regulation</keyword>
<dbReference type="GO" id="GO:0015934">
    <property type="term" value="C:large ribosomal subunit"/>
    <property type="evidence" value="ECO:0007669"/>
    <property type="project" value="InterPro"/>
</dbReference>
<keyword evidence="2 9" id="KW-0678">Repressor</keyword>
<dbReference type="OrthoDB" id="9803740at2"/>
<dbReference type="RefSeq" id="WP_130648546.1">
    <property type="nucleotide sequence ID" value="NZ_BMHA01000005.1"/>
</dbReference>
<feature type="region of interest" description="Disordered" evidence="11">
    <location>
        <begin position="217"/>
        <end position="240"/>
    </location>
</feature>
<dbReference type="PANTHER" id="PTHR36427:SF3">
    <property type="entry name" value="LARGE RIBOSOMAL SUBUNIT PROTEIN UL1M"/>
    <property type="match status" value="1"/>
</dbReference>
<dbReference type="AlphaFoldDB" id="A0A8J3ETT8"/>
<evidence type="ECO:0000256" key="9">
    <source>
        <dbReference type="HAMAP-Rule" id="MF_01318"/>
    </source>
</evidence>
<dbReference type="InterPro" id="IPR005878">
    <property type="entry name" value="Ribosom_uL1_bac-type"/>
</dbReference>
<comment type="subunit">
    <text evidence="9">Part of the 50S ribosomal subunit.</text>
</comment>
<evidence type="ECO:0000256" key="8">
    <source>
        <dbReference type="ARBA" id="ARBA00035241"/>
    </source>
</evidence>
<protein>
    <recommendedName>
        <fullName evidence="8 9">Large ribosomal subunit protein uL1</fullName>
    </recommendedName>
</protein>
<dbReference type="GO" id="GO:0019843">
    <property type="term" value="F:rRNA binding"/>
    <property type="evidence" value="ECO:0007669"/>
    <property type="project" value="UniProtKB-UniRule"/>
</dbReference>
<dbReference type="GO" id="GO:0006417">
    <property type="term" value="P:regulation of translation"/>
    <property type="evidence" value="ECO:0007669"/>
    <property type="project" value="UniProtKB-KW"/>
</dbReference>
<comment type="function">
    <text evidence="9">Protein L1 is also a translational repressor protein, it controls the translation of the L11 operon by binding to its mRNA.</text>
</comment>
<reference evidence="12" key="2">
    <citation type="submission" date="2020-09" db="EMBL/GenBank/DDBJ databases">
        <authorList>
            <person name="Sun Q."/>
            <person name="Zhou Y."/>
        </authorList>
    </citation>
    <scope>NUCLEOTIDE SEQUENCE</scope>
    <source>
        <strain evidence="12">CGMCC 1.14988</strain>
    </source>
</reference>
<name>A0A8J3ETT8_9ACTN</name>
<dbReference type="Gene3D" id="3.40.50.790">
    <property type="match status" value="1"/>
</dbReference>
<keyword evidence="6 9" id="KW-0689">Ribosomal protein</keyword>
<dbReference type="SUPFAM" id="SSF56808">
    <property type="entry name" value="Ribosomal protein L1"/>
    <property type="match status" value="1"/>
</dbReference>
<keyword evidence="7 9" id="KW-0687">Ribonucleoprotein</keyword>
<dbReference type="Gene3D" id="3.30.190.20">
    <property type="match status" value="1"/>
</dbReference>
<dbReference type="InterPro" id="IPR016095">
    <property type="entry name" value="Ribosomal_uL1_3-a/b-sand"/>
</dbReference>
<keyword evidence="13" id="KW-1185">Reference proteome</keyword>
<dbReference type="NCBIfam" id="TIGR01169">
    <property type="entry name" value="rplA_bact"/>
    <property type="match status" value="1"/>
</dbReference>
<sequence length="240" mass="25711">MAKRGKKYQQALSRIDVERLYGPKQGLKLLKEIDSSSYDATVDCAFRLGIDPRKADQMVRGAVSLPHGIGKSVRVAVVAGGDKAAEARDAGADHVGADEIVEQLASGELIDEIDSVIATPDMMGKLGRLGKVLGPRGLMPNPKSGTVTMNVAQAVREIKAGRIEYRSDRNGNVHAILGKASFTTEQLVENYAALLDEIMRQRPSAAKGRYLQTVAVSTSSSPSVPLDPAKSRDLLEDDEA</sequence>
<dbReference type="Proteomes" id="UP000650511">
    <property type="component" value="Unassembled WGS sequence"/>
</dbReference>
<dbReference type="PROSITE" id="PS01199">
    <property type="entry name" value="RIBOSOMAL_L1"/>
    <property type="match status" value="1"/>
</dbReference>
<accession>A0A8J3ETT8</accession>
<keyword evidence="5 9" id="KW-0694">RNA-binding</keyword>
<evidence type="ECO:0000313" key="12">
    <source>
        <dbReference type="EMBL" id="GGI05800.1"/>
    </source>
</evidence>
<evidence type="ECO:0000256" key="7">
    <source>
        <dbReference type="ARBA" id="ARBA00023274"/>
    </source>
</evidence>
<proteinExistence type="inferred from homology"/>
<dbReference type="FunFam" id="3.40.50.790:FF:000001">
    <property type="entry name" value="50S ribosomal protein L1"/>
    <property type="match status" value="1"/>
</dbReference>
<dbReference type="InterPro" id="IPR023674">
    <property type="entry name" value="Ribosomal_uL1-like"/>
</dbReference>
<dbReference type="GO" id="GO:0000049">
    <property type="term" value="F:tRNA binding"/>
    <property type="evidence" value="ECO:0007669"/>
    <property type="project" value="UniProtKB-KW"/>
</dbReference>
<evidence type="ECO:0000313" key="13">
    <source>
        <dbReference type="Proteomes" id="UP000650511"/>
    </source>
</evidence>
<dbReference type="GO" id="GO:0003735">
    <property type="term" value="F:structural constituent of ribosome"/>
    <property type="evidence" value="ECO:0007669"/>
    <property type="project" value="InterPro"/>
</dbReference>
<evidence type="ECO:0000256" key="11">
    <source>
        <dbReference type="SAM" id="MobiDB-lite"/>
    </source>
</evidence>
<dbReference type="GO" id="GO:0006412">
    <property type="term" value="P:translation"/>
    <property type="evidence" value="ECO:0007669"/>
    <property type="project" value="UniProtKB-UniRule"/>
</dbReference>
<dbReference type="PANTHER" id="PTHR36427">
    <property type="entry name" value="54S RIBOSOMAL PROTEIN L1, MITOCHONDRIAL"/>
    <property type="match status" value="1"/>
</dbReference>
<dbReference type="PIRSF" id="PIRSF002155">
    <property type="entry name" value="Ribosomal_L1"/>
    <property type="match status" value="1"/>
</dbReference>
<organism evidence="12 13">
    <name type="scientific">Egicoccus halophilus</name>
    <dbReference type="NCBI Taxonomy" id="1670830"/>
    <lineage>
        <taxon>Bacteria</taxon>
        <taxon>Bacillati</taxon>
        <taxon>Actinomycetota</taxon>
        <taxon>Nitriliruptoria</taxon>
        <taxon>Egicoccales</taxon>
        <taxon>Egicoccaceae</taxon>
        <taxon>Egicoccus</taxon>
    </lineage>
</organism>
<evidence type="ECO:0000256" key="3">
    <source>
        <dbReference type="ARBA" id="ARBA00022730"/>
    </source>
</evidence>
<evidence type="ECO:0000256" key="1">
    <source>
        <dbReference type="ARBA" id="ARBA00010531"/>
    </source>
</evidence>
<keyword evidence="3 9" id="KW-0699">rRNA-binding</keyword>
<dbReference type="CDD" id="cd00403">
    <property type="entry name" value="Ribosomal_L1"/>
    <property type="match status" value="1"/>
</dbReference>
<dbReference type="HAMAP" id="MF_01318_B">
    <property type="entry name" value="Ribosomal_uL1_B"/>
    <property type="match status" value="1"/>
</dbReference>
<evidence type="ECO:0000256" key="2">
    <source>
        <dbReference type="ARBA" id="ARBA00022491"/>
    </source>
</evidence>
<reference evidence="12" key="1">
    <citation type="journal article" date="2014" name="Int. J. Syst. Evol. Microbiol.">
        <title>Complete genome sequence of Corynebacterium casei LMG S-19264T (=DSM 44701T), isolated from a smear-ripened cheese.</title>
        <authorList>
            <consortium name="US DOE Joint Genome Institute (JGI-PGF)"/>
            <person name="Walter F."/>
            <person name="Albersmeier A."/>
            <person name="Kalinowski J."/>
            <person name="Ruckert C."/>
        </authorList>
    </citation>
    <scope>NUCLEOTIDE SEQUENCE</scope>
    <source>
        <strain evidence="12">CGMCC 1.14988</strain>
    </source>
</reference>
<evidence type="ECO:0000256" key="6">
    <source>
        <dbReference type="ARBA" id="ARBA00022980"/>
    </source>
</evidence>
<evidence type="ECO:0000256" key="5">
    <source>
        <dbReference type="ARBA" id="ARBA00022884"/>
    </source>
</evidence>
<dbReference type="InterPro" id="IPR028364">
    <property type="entry name" value="Ribosomal_uL1/biogenesis"/>
</dbReference>
<comment type="caution">
    <text evidence="12">The sequence shown here is derived from an EMBL/GenBank/DDBJ whole genome shotgun (WGS) entry which is preliminary data.</text>
</comment>
<comment type="similarity">
    <text evidence="1 9 10">Belongs to the universal ribosomal protein uL1 family.</text>
</comment>
<dbReference type="InterPro" id="IPR023673">
    <property type="entry name" value="Ribosomal_uL1_CS"/>
</dbReference>
<evidence type="ECO:0000256" key="4">
    <source>
        <dbReference type="ARBA" id="ARBA00022845"/>
    </source>
</evidence>
<evidence type="ECO:0000256" key="10">
    <source>
        <dbReference type="RuleBase" id="RU000659"/>
    </source>
</evidence>